<dbReference type="GO" id="GO:0003677">
    <property type="term" value="F:DNA binding"/>
    <property type="evidence" value="ECO:0007669"/>
    <property type="project" value="UniProtKB-KW"/>
</dbReference>
<evidence type="ECO:0000313" key="4">
    <source>
        <dbReference type="EMBL" id="EKP94690.1"/>
    </source>
</evidence>
<dbReference type="Gene3D" id="1.10.260.40">
    <property type="entry name" value="lambda repressor-like DNA-binding domains"/>
    <property type="match status" value="1"/>
</dbReference>
<dbReference type="OrthoDB" id="371153at2"/>
<dbReference type="PANTHER" id="PTHR46797">
    <property type="entry name" value="HTH-TYPE TRANSCRIPTIONAL REGULATOR"/>
    <property type="match status" value="1"/>
</dbReference>
<dbReference type="CDD" id="cd00093">
    <property type="entry name" value="HTH_XRE"/>
    <property type="match status" value="1"/>
</dbReference>
<protein>
    <submittedName>
        <fullName evidence="4">Transcriptional regulator</fullName>
    </submittedName>
</protein>
<dbReference type="Proteomes" id="UP000005710">
    <property type="component" value="Unassembled WGS sequence"/>
</dbReference>
<keyword evidence="1" id="KW-0238">DNA-binding</keyword>
<feature type="region of interest" description="Disordered" evidence="2">
    <location>
        <begin position="145"/>
        <end position="188"/>
    </location>
</feature>
<name>K6P0Q9_9FIRM</name>
<sequence>MQSDPVAVGQRIRLARQAAGLSVKDLARRAHISPSHLSDIERGVKHPSLAVAVTLAAALDRSLDWLVTGRDPLPGPLDLRSLLRDPTRPLRYQGLPLDDAAREHLVDLLDAALGLARLAGSMVVQALGAASGAASGPGPAPFAAGYPGAITGRRGGAGTPGPAAGTTPSGVIQTPGPGPAGRPSPASYLDEPEAREWLRQVVADALQRAWGQPRVPSTPPFPGVAATGFPPPAAAGGTGVAGSPPAAGPSAPRQSPAPGRFLSSETGQPPAPGRDSGGPAGARHPGSS</sequence>
<dbReference type="SUPFAM" id="SSF47413">
    <property type="entry name" value="lambda repressor-like DNA-binding domains"/>
    <property type="match status" value="1"/>
</dbReference>
<dbReference type="SMART" id="SM00530">
    <property type="entry name" value="HTH_XRE"/>
    <property type="match status" value="1"/>
</dbReference>
<reference evidence="4" key="2">
    <citation type="submission" date="2012-10" db="EMBL/GenBank/DDBJ databases">
        <title>Improved high-quality draft of Thermaerobacter subterraneus C21, DSM 13965.</title>
        <authorList>
            <consortium name="DOE Joint Genome Institute"/>
            <person name="Eisen J."/>
            <person name="Huntemann M."/>
            <person name="Wei C.-L."/>
            <person name="Han J."/>
            <person name="Detter J.C."/>
            <person name="Han C."/>
            <person name="Tapia R."/>
            <person name="Chen A."/>
            <person name="Kyrpides N."/>
            <person name="Mavromatis K."/>
            <person name="Markowitz V."/>
            <person name="Szeto E."/>
            <person name="Ivanova N."/>
            <person name="Mikhailova N."/>
            <person name="Ovchinnikova G."/>
            <person name="Pagani I."/>
            <person name="Pati A."/>
            <person name="Goodwin L."/>
            <person name="Nordberg H.P."/>
            <person name="Cantor M.N."/>
            <person name="Hua S.X."/>
            <person name="Woyke T."/>
            <person name="Eisen J."/>
            <person name="Klenk H.-P."/>
        </authorList>
    </citation>
    <scope>NUCLEOTIDE SEQUENCE [LARGE SCALE GENOMIC DNA]</scope>
    <source>
        <strain evidence="4">DSM 13965</strain>
    </source>
</reference>
<dbReference type="InterPro" id="IPR050807">
    <property type="entry name" value="TransReg_Diox_bact_type"/>
</dbReference>
<dbReference type="RefSeq" id="WP_006902667.1">
    <property type="nucleotide sequence ID" value="NZ_JH976535.1"/>
</dbReference>
<dbReference type="InterPro" id="IPR001387">
    <property type="entry name" value="Cro/C1-type_HTH"/>
</dbReference>
<evidence type="ECO:0000256" key="1">
    <source>
        <dbReference type="ARBA" id="ARBA00023125"/>
    </source>
</evidence>
<feature type="region of interest" description="Disordered" evidence="2">
    <location>
        <begin position="210"/>
        <end position="288"/>
    </location>
</feature>
<dbReference type="GO" id="GO:0005829">
    <property type="term" value="C:cytosol"/>
    <property type="evidence" value="ECO:0007669"/>
    <property type="project" value="TreeGrafter"/>
</dbReference>
<feature type="domain" description="HTH cro/C1-type" evidence="3">
    <location>
        <begin position="12"/>
        <end position="66"/>
    </location>
</feature>
<dbReference type="GO" id="GO:0003700">
    <property type="term" value="F:DNA-binding transcription factor activity"/>
    <property type="evidence" value="ECO:0007669"/>
    <property type="project" value="TreeGrafter"/>
</dbReference>
<dbReference type="HOGENOM" id="CLU_1137589_0_0_9"/>
<reference evidence="4" key="1">
    <citation type="submission" date="2010-10" db="EMBL/GenBank/DDBJ databases">
        <authorList>
            <consortium name="US DOE Joint Genome Institute (JGI-PGF)"/>
            <person name="Lucas S."/>
            <person name="Copeland A."/>
            <person name="Lapidus A."/>
            <person name="Bruce D."/>
            <person name="Goodwin L."/>
            <person name="Pitluck S."/>
            <person name="Kyrpides N."/>
            <person name="Mavromatis K."/>
            <person name="Detter J.C."/>
            <person name="Han C."/>
            <person name="Land M."/>
            <person name="Hauser L."/>
            <person name="Markowitz V."/>
            <person name="Cheng J.-F."/>
            <person name="Hugenholtz P."/>
            <person name="Woyke T."/>
            <person name="Wu D."/>
            <person name="Pukall R."/>
            <person name="Wahrenburg C."/>
            <person name="Brambilla E."/>
            <person name="Klenk H.-P."/>
            <person name="Eisen J.A."/>
        </authorList>
    </citation>
    <scope>NUCLEOTIDE SEQUENCE [LARGE SCALE GENOMIC DNA]</scope>
    <source>
        <strain evidence="4">DSM 13965</strain>
    </source>
</reference>
<accession>K6P0Q9</accession>
<dbReference type="AlphaFoldDB" id="K6P0Q9"/>
<dbReference type="PANTHER" id="PTHR46797:SF1">
    <property type="entry name" value="METHYLPHOSPHONATE SYNTHASE"/>
    <property type="match status" value="1"/>
</dbReference>
<dbReference type="EMBL" id="AENY02000002">
    <property type="protein sequence ID" value="EKP94690.1"/>
    <property type="molecule type" value="Genomic_DNA"/>
</dbReference>
<proteinExistence type="predicted"/>
<dbReference type="eggNOG" id="COG1396">
    <property type="taxonomic scope" value="Bacteria"/>
</dbReference>
<dbReference type="Pfam" id="PF01381">
    <property type="entry name" value="HTH_3"/>
    <property type="match status" value="1"/>
</dbReference>
<organism evidence="4 5">
    <name type="scientific">Thermaerobacter subterraneus DSM 13965</name>
    <dbReference type="NCBI Taxonomy" id="867903"/>
    <lineage>
        <taxon>Bacteria</taxon>
        <taxon>Bacillati</taxon>
        <taxon>Bacillota</taxon>
        <taxon>Clostridia</taxon>
        <taxon>Eubacteriales</taxon>
        <taxon>Clostridiales Family XVII. Incertae Sedis</taxon>
        <taxon>Thermaerobacter</taxon>
    </lineage>
</organism>
<evidence type="ECO:0000259" key="3">
    <source>
        <dbReference type="PROSITE" id="PS50943"/>
    </source>
</evidence>
<gene>
    <name evidence="4" type="ORF">ThesuDRAFT_00378</name>
</gene>
<feature type="compositionally biased region" description="Low complexity" evidence="2">
    <location>
        <begin position="241"/>
        <end position="260"/>
    </location>
</feature>
<evidence type="ECO:0000313" key="5">
    <source>
        <dbReference type="Proteomes" id="UP000005710"/>
    </source>
</evidence>
<evidence type="ECO:0000256" key="2">
    <source>
        <dbReference type="SAM" id="MobiDB-lite"/>
    </source>
</evidence>
<dbReference type="PROSITE" id="PS50943">
    <property type="entry name" value="HTH_CROC1"/>
    <property type="match status" value="1"/>
</dbReference>
<dbReference type="InterPro" id="IPR010982">
    <property type="entry name" value="Lambda_DNA-bd_dom_sf"/>
</dbReference>
<comment type="caution">
    <text evidence="4">The sequence shown here is derived from an EMBL/GenBank/DDBJ whole genome shotgun (WGS) entry which is preliminary data.</text>
</comment>
<keyword evidence="5" id="KW-1185">Reference proteome</keyword>
<dbReference type="STRING" id="867903.ThesuDRAFT_00378"/>